<accession>A0ACB9TIJ2</accession>
<organism evidence="1 2">
    <name type="scientific">Holotrichia oblita</name>
    <name type="common">Chafer beetle</name>
    <dbReference type="NCBI Taxonomy" id="644536"/>
    <lineage>
        <taxon>Eukaryota</taxon>
        <taxon>Metazoa</taxon>
        <taxon>Ecdysozoa</taxon>
        <taxon>Arthropoda</taxon>
        <taxon>Hexapoda</taxon>
        <taxon>Insecta</taxon>
        <taxon>Pterygota</taxon>
        <taxon>Neoptera</taxon>
        <taxon>Endopterygota</taxon>
        <taxon>Coleoptera</taxon>
        <taxon>Polyphaga</taxon>
        <taxon>Scarabaeiformia</taxon>
        <taxon>Scarabaeidae</taxon>
        <taxon>Melolonthinae</taxon>
        <taxon>Holotrichia</taxon>
    </lineage>
</organism>
<reference evidence="1" key="1">
    <citation type="submission" date="2022-04" db="EMBL/GenBank/DDBJ databases">
        <title>Chromosome-scale genome assembly of Holotrichia oblita Faldermann.</title>
        <authorList>
            <person name="Rongchong L."/>
        </authorList>
    </citation>
    <scope>NUCLEOTIDE SEQUENCE</scope>
    <source>
        <strain evidence="1">81SQS9</strain>
    </source>
</reference>
<evidence type="ECO:0000313" key="2">
    <source>
        <dbReference type="Proteomes" id="UP001056778"/>
    </source>
</evidence>
<protein>
    <submittedName>
        <fullName evidence="1">Uncharacterized protein</fullName>
    </submittedName>
</protein>
<gene>
    <name evidence="1" type="ORF">MML48_2g00007941</name>
</gene>
<sequence>MPKVRENASTCLFANKVNKFLWQFPDLTYQGAGVWCLVCEKTLLSWNRQLCRKHIQSATHKFKKTGKKPYNEYLCDLIVMLSACNVPVEKIGQDIFRKFWKKYNPTWKLPSPNTLRNNLALVRKKIVNYVKSAVKNEKLWLTMDQTTDTKKNSIVSILVRVLSSTGPSHPYLLVCKRLQKCTSEAVYNVLTRTLENFDILPEQVIIMITDGVEIMLRTGLLFKAIQPKLLHITCLLHALHLVEDTIRESYSDVDQLIGRIKLFHSRYPGIPKPSHPPISWLETAFYYFKYFERIKSVILKLDAKEVAAIKLSQMQNPQIGADLQTIHDNYIRVGEAIKKLQDTSLSLQESCEIVDDVETSLHVLDDEKGVSVREKFYAVLSENVDFTRLRQLFDSSVEENPLSELKDCLNYAIFTTLDVERSFSAYKQIYTPKRTNLKETTVETYVMLHMFCQAHPGLL</sequence>
<keyword evidence="2" id="KW-1185">Reference proteome</keyword>
<evidence type="ECO:0000313" key="1">
    <source>
        <dbReference type="EMBL" id="KAI4466610.1"/>
    </source>
</evidence>
<dbReference type="Proteomes" id="UP001056778">
    <property type="component" value="Chromosome 2"/>
</dbReference>
<proteinExistence type="predicted"/>
<comment type="caution">
    <text evidence="1">The sequence shown here is derived from an EMBL/GenBank/DDBJ whole genome shotgun (WGS) entry which is preliminary data.</text>
</comment>
<name>A0ACB9TIJ2_HOLOL</name>
<dbReference type="EMBL" id="CM043016">
    <property type="protein sequence ID" value="KAI4466610.1"/>
    <property type="molecule type" value="Genomic_DNA"/>
</dbReference>